<evidence type="ECO:0000256" key="1">
    <source>
        <dbReference type="ARBA" id="ARBA00004651"/>
    </source>
</evidence>
<evidence type="ECO:0000313" key="10">
    <source>
        <dbReference type="Proteomes" id="UP001153069"/>
    </source>
</evidence>
<feature type="compositionally biased region" description="Basic and acidic residues" evidence="8">
    <location>
        <begin position="548"/>
        <end position="562"/>
    </location>
</feature>
<reference evidence="9" key="1">
    <citation type="submission" date="2020-06" db="EMBL/GenBank/DDBJ databases">
        <authorList>
            <consortium name="Plant Systems Biology data submission"/>
        </authorList>
    </citation>
    <scope>NUCLEOTIDE SEQUENCE</scope>
    <source>
        <strain evidence="9">D6</strain>
    </source>
</reference>
<keyword evidence="4" id="KW-0812">Transmembrane</keyword>
<keyword evidence="7" id="KW-0472">Membrane</keyword>
<evidence type="ECO:0000256" key="3">
    <source>
        <dbReference type="ARBA" id="ARBA00022475"/>
    </source>
</evidence>
<evidence type="ECO:0000256" key="4">
    <source>
        <dbReference type="ARBA" id="ARBA00022692"/>
    </source>
</evidence>
<dbReference type="Proteomes" id="UP001153069">
    <property type="component" value="Unassembled WGS sequence"/>
</dbReference>
<keyword evidence="10" id="KW-1185">Reference proteome</keyword>
<keyword evidence="5" id="KW-1133">Transmembrane helix</keyword>
<comment type="caution">
    <text evidence="9">The sequence shown here is derived from an EMBL/GenBank/DDBJ whole genome shotgun (WGS) entry which is preliminary data.</text>
</comment>
<accession>A0A9N8D717</accession>
<evidence type="ECO:0000256" key="8">
    <source>
        <dbReference type="SAM" id="MobiDB-lite"/>
    </source>
</evidence>
<dbReference type="AlphaFoldDB" id="A0A9N8D717"/>
<dbReference type="Pfam" id="PF25539">
    <property type="entry name" value="Bestrophin_2"/>
    <property type="match status" value="1"/>
</dbReference>
<name>A0A9N8D717_9STRA</name>
<evidence type="ECO:0000256" key="6">
    <source>
        <dbReference type="ARBA" id="ARBA00023065"/>
    </source>
</evidence>
<dbReference type="GO" id="GO:0005254">
    <property type="term" value="F:chloride channel activity"/>
    <property type="evidence" value="ECO:0007669"/>
    <property type="project" value="InterPro"/>
</dbReference>
<keyword evidence="6" id="KW-0406">Ion transport</keyword>
<keyword evidence="2" id="KW-0813">Transport</keyword>
<dbReference type="PANTHER" id="PTHR33281">
    <property type="entry name" value="UPF0187 PROTEIN YNEE"/>
    <property type="match status" value="1"/>
</dbReference>
<keyword evidence="3" id="KW-1003">Cell membrane</keyword>
<feature type="region of interest" description="Disordered" evidence="8">
    <location>
        <begin position="509"/>
        <end position="577"/>
    </location>
</feature>
<sequence>MSLSLSDSSRQKKKDTSIAMRHWRFKTALITPAAAVVLMLGQSGNAFLPLQTNTFRTNSQRIRKPIIVSGISTTTDANGDNNNNNGADLIYNPSLDDEHVYVTPTTALYTGDPNDHRYSASDWLANVKSLPRSTILRAIQGPVISVMVWSCVVSGVHRLLKLLHLKAVDAMCISSKPHSFLVSALGLLLVFRTNSAYQRFAEGRKIWEQILSISRNISRLACLYEDDLGHERKHRIFRLLGAFPYLLHHHIQPQCLTPKDYNQLKGTKYALKLQDCADLCYEQDKNNSDNGNILAYMAQTMRRVRGGKNKQQQQQQDEDVYCGLVDRDECETCLVDRRALPWCLLPPAALTKCVDSDNRPLWICDRLAQELTNVGYSDNFTSRERLAFLSQIDKLSKSIGECERISQTAVPLNYARHSLRSLTIWLFSLPFALVNEFGMLTAPVMGVISWTLFGVYQIGSTIEDPFQGSLRLSILCDAIYRDVMYDADLRNRRDSAFHLEPELIEWDQMGPIDGQGEADSNPFLSLPPNGENASAMPQQSTAPSLSKTEVEERKTTDKESRKQPPPSQDSDPMQPRP</sequence>
<evidence type="ECO:0000256" key="2">
    <source>
        <dbReference type="ARBA" id="ARBA00022448"/>
    </source>
</evidence>
<dbReference type="GO" id="GO:0005886">
    <property type="term" value="C:plasma membrane"/>
    <property type="evidence" value="ECO:0007669"/>
    <property type="project" value="UniProtKB-SubCell"/>
</dbReference>
<dbReference type="OrthoDB" id="1368at2759"/>
<dbReference type="InterPro" id="IPR044669">
    <property type="entry name" value="YneE/VCCN1/2-like"/>
</dbReference>
<dbReference type="EMBL" id="CAICTM010000004">
    <property type="protein sequence ID" value="CAB9496410.1"/>
    <property type="molecule type" value="Genomic_DNA"/>
</dbReference>
<feature type="compositionally biased region" description="Low complexity" evidence="8">
    <location>
        <begin position="568"/>
        <end position="577"/>
    </location>
</feature>
<evidence type="ECO:0000256" key="5">
    <source>
        <dbReference type="ARBA" id="ARBA00022989"/>
    </source>
</evidence>
<proteinExistence type="predicted"/>
<feature type="compositionally biased region" description="Polar residues" evidence="8">
    <location>
        <begin position="531"/>
        <end position="547"/>
    </location>
</feature>
<dbReference type="PANTHER" id="PTHR33281:SF19">
    <property type="entry name" value="VOLTAGE-DEPENDENT ANION CHANNEL-FORMING PROTEIN YNEE"/>
    <property type="match status" value="1"/>
</dbReference>
<protein>
    <submittedName>
        <fullName evidence="9">UPF0187 protein</fullName>
    </submittedName>
</protein>
<gene>
    <name evidence="9" type="ORF">SEMRO_4_G003850.1</name>
</gene>
<evidence type="ECO:0000256" key="7">
    <source>
        <dbReference type="ARBA" id="ARBA00023136"/>
    </source>
</evidence>
<organism evidence="9 10">
    <name type="scientific">Seminavis robusta</name>
    <dbReference type="NCBI Taxonomy" id="568900"/>
    <lineage>
        <taxon>Eukaryota</taxon>
        <taxon>Sar</taxon>
        <taxon>Stramenopiles</taxon>
        <taxon>Ochrophyta</taxon>
        <taxon>Bacillariophyta</taxon>
        <taxon>Bacillariophyceae</taxon>
        <taxon>Bacillariophycidae</taxon>
        <taxon>Naviculales</taxon>
        <taxon>Naviculaceae</taxon>
        <taxon>Seminavis</taxon>
    </lineage>
</organism>
<comment type="subcellular location">
    <subcellularLocation>
        <location evidence="1">Cell membrane</location>
        <topology evidence="1">Multi-pass membrane protein</topology>
    </subcellularLocation>
</comment>
<evidence type="ECO:0000313" key="9">
    <source>
        <dbReference type="EMBL" id="CAB9496410.1"/>
    </source>
</evidence>